<dbReference type="EMBL" id="CP008849">
    <property type="protein sequence ID" value="AIF97391.1"/>
    <property type="molecule type" value="Genomic_DNA"/>
</dbReference>
<dbReference type="eggNOG" id="COG1819">
    <property type="taxonomic scope" value="Bacteria"/>
</dbReference>
<keyword evidence="1" id="KW-0808">Transferase</keyword>
<dbReference type="KEGG" id="aal:EP13_01030"/>
<accession>A0A075NV64</accession>
<dbReference type="SUPFAM" id="SSF53756">
    <property type="entry name" value="UDP-Glycosyltransferase/glycogen phosphorylase"/>
    <property type="match status" value="1"/>
</dbReference>
<keyword evidence="2" id="KW-1185">Reference proteome</keyword>
<sequence length="355" mass="40139">MKLLYGVQGTGNGHIARARIMAAALSQRSDIDVDFVFTGRAPDKYFDMDVFGQYQTLTGLSFVTKRGRVDRWATLRQANVSQFIKDVRHFDASGYDLLVNDFEPVTAWAAKRQNIPSISISHQAAFAYDVPKSGDTLVDKVLMKNFAPTDIQLGVHWYHFNQPIIPPFVADKPASMPGKGHILVYLPFEDVADIQQMLEPISDQVFQCFHPNISEIKEAGHIQWNPTSKQHFQRALQHCSGVIANGGFELSSEALQLGKKLLIKPLHGQFEQLSNVLTLNKLDLCQTLFQLDTDIVEEWLEAPDIEAIAFPDNPDVLIDWLKKGDWKDTQTLCNELWQNVHYGDKTQERLLALAF</sequence>
<dbReference type="AlphaFoldDB" id="A0A075NV64"/>
<dbReference type="GeneID" id="78253530"/>
<name>A0A075NV64_9ALTE</name>
<protein>
    <submittedName>
        <fullName evidence="1">Glycosyltransferase</fullName>
    </submittedName>
</protein>
<evidence type="ECO:0000313" key="1">
    <source>
        <dbReference type="EMBL" id="AIF97391.1"/>
    </source>
</evidence>
<reference evidence="1 2" key="1">
    <citation type="submission" date="2014-06" db="EMBL/GenBank/DDBJ databases">
        <title>Genomes of Alteromonas australica, a world apart.</title>
        <authorList>
            <person name="Gonzaga A."/>
            <person name="Lopez-Perez M."/>
            <person name="Rodriguez-Valera F."/>
        </authorList>
    </citation>
    <scope>NUCLEOTIDE SEQUENCE [LARGE SCALE GENOMIC DNA]</scope>
    <source>
        <strain evidence="1 2">H 17</strain>
    </source>
</reference>
<dbReference type="RefSeq" id="WP_044055565.1">
    <property type="nucleotide sequence ID" value="NZ_CBCSKJ010000005.1"/>
</dbReference>
<organism evidence="1 2">
    <name type="scientific">Alteromonas australica</name>
    <dbReference type="NCBI Taxonomy" id="589873"/>
    <lineage>
        <taxon>Bacteria</taxon>
        <taxon>Pseudomonadati</taxon>
        <taxon>Pseudomonadota</taxon>
        <taxon>Gammaproteobacteria</taxon>
        <taxon>Alteromonadales</taxon>
        <taxon>Alteromonadaceae</taxon>
        <taxon>Alteromonas/Salinimonas group</taxon>
        <taxon>Alteromonas</taxon>
    </lineage>
</organism>
<dbReference type="InterPro" id="IPR005262">
    <property type="entry name" value="MJ1255-like"/>
</dbReference>
<dbReference type="GO" id="GO:0016740">
    <property type="term" value="F:transferase activity"/>
    <property type="evidence" value="ECO:0007669"/>
    <property type="project" value="UniProtKB-KW"/>
</dbReference>
<proteinExistence type="predicted"/>
<dbReference type="Pfam" id="PF13528">
    <property type="entry name" value="Glyco_trans_1_3"/>
    <property type="match status" value="1"/>
</dbReference>
<evidence type="ECO:0000313" key="2">
    <source>
        <dbReference type="Proteomes" id="UP000056090"/>
    </source>
</evidence>
<dbReference type="Proteomes" id="UP000056090">
    <property type="component" value="Chromosome"/>
</dbReference>
<dbReference type="NCBIfam" id="TIGR00661">
    <property type="entry name" value="MJ1255"/>
    <property type="match status" value="1"/>
</dbReference>
<gene>
    <name evidence="1" type="ORF">EP13_01030</name>
</gene>